<feature type="region of interest" description="Disordered" evidence="1">
    <location>
        <begin position="110"/>
        <end position="136"/>
    </location>
</feature>
<evidence type="ECO:0000313" key="3">
    <source>
        <dbReference type="Proteomes" id="UP001469553"/>
    </source>
</evidence>
<gene>
    <name evidence="2" type="ORF">AMECASPLE_022805</name>
</gene>
<evidence type="ECO:0000313" key="2">
    <source>
        <dbReference type="EMBL" id="MEQ2292401.1"/>
    </source>
</evidence>
<name>A0ABV0YF60_9TELE</name>
<evidence type="ECO:0000256" key="1">
    <source>
        <dbReference type="SAM" id="MobiDB-lite"/>
    </source>
</evidence>
<reference evidence="2 3" key="1">
    <citation type="submission" date="2021-06" db="EMBL/GenBank/DDBJ databases">
        <authorList>
            <person name="Palmer J.M."/>
        </authorList>
    </citation>
    <scope>NUCLEOTIDE SEQUENCE [LARGE SCALE GENOMIC DNA]</scope>
    <source>
        <strain evidence="2 3">AS_MEX2019</strain>
        <tissue evidence="2">Muscle</tissue>
    </source>
</reference>
<proteinExistence type="predicted"/>
<dbReference type="EMBL" id="JAHRIP010030272">
    <property type="protein sequence ID" value="MEQ2292401.1"/>
    <property type="molecule type" value="Genomic_DNA"/>
</dbReference>
<keyword evidence="3" id="KW-1185">Reference proteome</keyword>
<sequence length="149" mass="16105">MAIQNKSSGQVKDVSLIMCGATQVISSQVTTCSLEEEVQGTGKERKEEDEGGRICERTGCSALPSCDIINMSSNINISLENPYGQVTIPRAKLRLSEDATVITNPVALNSENPYAQKGSDPPPYTVKEDGGEEGGGRCQACCYRCRRRK</sequence>
<dbReference type="Proteomes" id="UP001469553">
    <property type="component" value="Unassembled WGS sequence"/>
</dbReference>
<protein>
    <submittedName>
        <fullName evidence="2">Uncharacterized protein</fullName>
    </submittedName>
</protein>
<comment type="caution">
    <text evidence="2">The sequence shown here is derived from an EMBL/GenBank/DDBJ whole genome shotgun (WGS) entry which is preliminary data.</text>
</comment>
<organism evidence="2 3">
    <name type="scientific">Ameca splendens</name>
    <dbReference type="NCBI Taxonomy" id="208324"/>
    <lineage>
        <taxon>Eukaryota</taxon>
        <taxon>Metazoa</taxon>
        <taxon>Chordata</taxon>
        <taxon>Craniata</taxon>
        <taxon>Vertebrata</taxon>
        <taxon>Euteleostomi</taxon>
        <taxon>Actinopterygii</taxon>
        <taxon>Neopterygii</taxon>
        <taxon>Teleostei</taxon>
        <taxon>Neoteleostei</taxon>
        <taxon>Acanthomorphata</taxon>
        <taxon>Ovalentaria</taxon>
        <taxon>Atherinomorphae</taxon>
        <taxon>Cyprinodontiformes</taxon>
        <taxon>Goodeidae</taxon>
        <taxon>Ameca</taxon>
    </lineage>
</organism>
<accession>A0ABV0YF60</accession>